<feature type="transmembrane region" description="Helical" evidence="1">
    <location>
        <begin position="283"/>
        <end position="301"/>
    </location>
</feature>
<keyword evidence="1" id="KW-0472">Membrane</keyword>
<feature type="transmembrane region" description="Helical" evidence="1">
    <location>
        <begin position="431"/>
        <end position="455"/>
    </location>
</feature>
<feature type="transmembrane region" description="Helical" evidence="1">
    <location>
        <begin position="239"/>
        <end position="263"/>
    </location>
</feature>
<dbReference type="InterPro" id="IPR031617">
    <property type="entry name" value="PelG"/>
</dbReference>
<keyword evidence="1" id="KW-0812">Transmembrane</keyword>
<name>A0A1W1BSZ4_9ZZZZ</name>
<accession>A0A1W1BSZ4</accession>
<feature type="transmembrane region" description="Helical" evidence="1">
    <location>
        <begin position="191"/>
        <end position="218"/>
    </location>
</feature>
<sequence>MAGIGFELKQILKEKSLTSVLKTFGYSAILSSGPWVISMIIILGIGLSNIYLFNTTDSQDTMLKASVTYVSALALSSVFTGFFQLPFTRFIADRMYEKRYYLVLPNFIGILILVIFIAFILALILALFIFNTQSNLFILLYITLFVVLSCVWMANILAASLKLYKQVILFYFLGYVAIYVCSIFLRDYAIIGLLISFIIGNSLLFILLFLGIIYYYPSSHKNNKNFIRFDMFKQNFGKFYWKLAWSGMLYNIAIWIDKVIFWFTPIVGYVVIDNLHASMVYDFPIFLAYLSIIPGMAIFFFRLEVDFAQSYSDFYRAITSHGTLKQIKRHKQSMIDTVKRSIQEILFVQGMFNIFLFLSAEKLFDLLMLPKLYLPLFYVDVIGVQLQLGFMSILAYLYYLDRQKEALLYTLAFVLLNALLTWISIQLGPYFYGYGYSVALLILFVLSISTLNRILQELDYETFMLQ</sequence>
<feature type="transmembrane region" description="Helical" evidence="1">
    <location>
        <begin position="23"/>
        <end position="47"/>
    </location>
</feature>
<keyword evidence="1" id="KW-1133">Transmembrane helix</keyword>
<feature type="transmembrane region" description="Helical" evidence="1">
    <location>
        <begin position="136"/>
        <end position="155"/>
    </location>
</feature>
<gene>
    <name evidence="2" type="ORF">MNB_SV-14-1116</name>
</gene>
<evidence type="ECO:0000313" key="2">
    <source>
        <dbReference type="EMBL" id="SFV56710.1"/>
    </source>
</evidence>
<organism evidence="2">
    <name type="scientific">hydrothermal vent metagenome</name>
    <dbReference type="NCBI Taxonomy" id="652676"/>
    <lineage>
        <taxon>unclassified sequences</taxon>
        <taxon>metagenomes</taxon>
        <taxon>ecological metagenomes</taxon>
    </lineage>
</organism>
<proteinExistence type="predicted"/>
<dbReference type="EMBL" id="FPHN01000067">
    <property type="protein sequence ID" value="SFV56710.1"/>
    <property type="molecule type" value="Genomic_DNA"/>
</dbReference>
<feature type="transmembrane region" description="Helical" evidence="1">
    <location>
        <begin position="372"/>
        <end position="399"/>
    </location>
</feature>
<dbReference type="Pfam" id="PF16933">
    <property type="entry name" value="PelG"/>
    <property type="match status" value="1"/>
</dbReference>
<feature type="transmembrane region" description="Helical" evidence="1">
    <location>
        <begin position="67"/>
        <end position="88"/>
    </location>
</feature>
<feature type="transmembrane region" description="Helical" evidence="1">
    <location>
        <begin position="100"/>
        <end position="130"/>
    </location>
</feature>
<feature type="transmembrane region" description="Helical" evidence="1">
    <location>
        <begin position="167"/>
        <end position="185"/>
    </location>
</feature>
<dbReference type="AlphaFoldDB" id="A0A1W1BSZ4"/>
<evidence type="ECO:0000256" key="1">
    <source>
        <dbReference type="SAM" id="Phobius"/>
    </source>
</evidence>
<reference evidence="2" key="1">
    <citation type="submission" date="2016-10" db="EMBL/GenBank/DDBJ databases">
        <authorList>
            <person name="de Groot N.N."/>
        </authorList>
    </citation>
    <scope>NUCLEOTIDE SEQUENCE</scope>
</reference>
<feature type="transmembrane region" description="Helical" evidence="1">
    <location>
        <begin position="406"/>
        <end position="425"/>
    </location>
</feature>
<protein>
    <submittedName>
        <fullName evidence="2">Extracellular Matrix protein PelG</fullName>
    </submittedName>
</protein>